<feature type="compositionally biased region" description="Basic and acidic residues" evidence="1">
    <location>
        <begin position="386"/>
        <end position="408"/>
    </location>
</feature>
<feature type="transmembrane region" description="Helical" evidence="2">
    <location>
        <begin position="20"/>
        <end position="41"/>
    </location>
</feature>
<keyword evidence="2" id="KW-0812">Transmembrane</keyword>
<evidence type="ECO:0000313" key="4">
    <source>
        <dbReference type="Proteomes" id="UP000235672"/>
    </source>
</evidence>
<dbReference type="Proteomes" id="UP000235672">
    <property type="component" value="Unassembled WGS sequence"/>
</dbReference>
<feature type="transmembrane region" description="Helical" evidence="2">
    <location>
        <begin position="94"/>
        <end position="113"/>
    </location>
</feature>
<dbReference type="OrthoDB" id="3210850at2759"/>
<feature type="region of interest" description="Disordered" evidence="1">
    <location>
        <begin position="366"/>
        <end position="416"/>
    </location>
</feature>
<keyword evidence="2" id="KW-1133">Transmembrane helix</keyword>
<keyword evidence="4" id="KW-1185">Reference proteome</keyword>
<dbReference type="PANTHER" id="PTHR38848">
    <property type="entry name" value="G-PROTEIN COUPLED RECEPTORS FAMILY 3 PROFILE DOMAIN-CONTAINING PROTEIN"/>
    <property type="match status" value="1"/>
</dbReference>
<protein>
    <recommendedName>
        <fullName evidence="5">G-protein coupled receptors family 1 profile domain-containing protein</fullName>
    </recommendedName>
</protein>
<evidence type="ECO:0008006" key="5">
    <source>
        <dbReference type="Google" id="ProtNLM"/>
    </source>
</evidence>
<dbReference type="PANTHER" id="PTHR38848:SF3">
    <property type="entry name" value="G-PROTEIN COUPLED RECEPTORS FAMILY 3 PROFILE DOMAIN-CONTAINING PROTEIN"/>
    <property type="match status" value="1"/>
</dbReference>
<evidence type="ECO:0000313" key="3">
    <source>
        <dbReference type="EMBL" id="PMD17628.1"/>
    </source>
</evidence>
<dbReference type="AlphaFoldDB" id="A0A2J6PUB1"/>
<reference evidence="3 4" key="1">
    <citation type="submission" date="2016-05" db="EMBL/GenBank/DDBJ databases">
        <title>A degradative enzymes factory behind the ericoid mycorrhizal symbiosis.</title>
        <authorList>
            <consortium name="DOE Joint Genome Institute"/>
            <person name="Martino E."/>
            <person name="Morin E."/>
            <person name="Grelet G."/>
            <person name="Kuo A."/>
            <person name="Kohler A."/>
            <person name="Daghino S."/>
            <person name="Barry K."/>
            <person name="Choi C."/>
            <person name="Cichocki N."/>
            <person name="Clum A."/>
            <person name="Copeland A."/>
            <person name="Hainaut M."/>
            <person name="Haridas S."/>
            <person name="Labutti K."/>
            <person name="Lindquist E."/>
            <person name="Lipzen A."/>
            <person name="Khouja H.-R."/>
            <person name="Murat C."/>
            <person name="Ohm R."/>
            <person name="Olson A."/>
            <person name="Spatafora J."/>
            <person name="Veneault-Fourrey C."/>
            <person name="Henrissat B."/>
            <person name="Grigoriev I."/>
            <person name="Martin F."/>
            <person name="Perotto S."/>
        </authorList>
    </citation>
    <scope>NUCLEOTIDE SEQUENCE [LARGE SCALE GENOMIC DNA]</scope>
    <source>
        <strain evidence="3 4">UAMH 7357</strain>
    </source>
</reference>
<organism evidence="3 4">
    <name type="scientific">Hyaloscypha hepaticicola</name>
    <dbReference type="NCBI Taxonomy" id="2082293"/>
    <lineage>
        <taxon>Eukaryota</taxon>
        <taxon>Fungi</taxon>
        <taxon>Dikarya</taxon>
        <taxon>Ascomycota</taxon>
        <taxon>Pezizomycotina</taxon>
        <taxon>Leotiomycetes</taxon>
        <taxon>Helotiales</taxon>
        <taxon>Hyaloscyphaceae</taxon>
        <taxon>Hyaloscypha</taxon>
    </lineage>
</organism>
<feature type="transmembrane region" description="Helical" evidence="2">
    <location>
        <begin position="62"/>
        <end position="82"/>
    </location>
</feature>
<feature type="transmembrane region" description="Helical" evidence="2">
    <location>
        <begin position="177"/>
        <end position="196"/>
    </location>
</feature>
<feature type="transmembrane region" description="Helical" evidence="2">
    <location>
        <begin position="242"/>
        <end position="264"/>
    </location>
</feature>
<sequence length="416" mass="46130">MTSVQLLPRMMGGTTAPIPMAGLIISTILSMLTVAILAICLTRRIQATRDWSKVPLTRWLTFLIYTDSLVFTFTTAIIEHGLGLNTTMGVCDASILLCIAFYLSTKLFIYYFLVEKVYIVRAVATPRFKSKLWCFNVFGLLLPYCIIVAVCFVFRVAYFKEDGTCIIGIERKSVMPLIIIDAVLNFYLTLLFIIPLRKLYSYKNSPNSILRTVTLRSFIGSLATLTSSVVNLTVLMVLKGEAAWICLMCCNADVLFSVMVLHWVTSKDKASTTSSTDQYAAQNASHVQRNKISAGSSSGGPYSVVDKLGVFDANEPREGTVTTHITAQELKNMKLEEADNDLSARGQRSSIPLGKIKVQVGRSVQVESRLRSESPTPKSDLGEDIAEVRRISRGESGRSTEELVEERVPQSWLGTR</sequence>
<keyword evidence="2" id="KW-0472">Membrane</keyword>
<gene>
    <name evidence="3" type="ORF">NA56DRAFT_751960</name>
</gene>
<feature type="transmembrane region" description="Helical" evidence="2">
    <location>
        <begin position="133"/>
        <end position="157"/>
    </location>
</feature>
<feature type="transmembrane region" description="Helical" evidence="2">
    <location>
        <begin position="217"/>
        <end position="236"/>
    </location>
</feature>
<evidence type="ECO:0000256" key="2">
    <source>
        <dbReference type="SAM" id="Phobius"/>
    </source>
</evidence>
<dbReference type="EMBL" id="KZ613498">
    <property type="protein sequence ID" value="PMD17628.1"/>
    <property type="molecule type" value="Genomic_DNA"/>
</dbReference>
<evidence type="ECO:0000256" key="1">
    <source>
        <dbReference type="SAM" id="MobiDB-lite"/>
    </source>
</evidence>
<name>A0A2J6PUB1_9HELO</name>
<proteinExistence type="predicted"/>
<accession>A0A2J6PUB1</accession>